<feature type="domain" description="Helicase C-terminal" evidence="6">
    <location>
        <begin position="361"/>
        <end position="502"/>
    </location>
</feature>
<dbReference type="PROSITE" id="PS51192">
    <property type="entry name" value="HELICASE_ATP_BIND_1"/>
    <property type="match status" value="1"/>
</dbReference>
<dbReference type="GO" id="GO:0004386">
    <property type="term" value="F:helicase activity"/>
    <property type="evidence" value="ECO:0007669"/>
    <property type="project" value="UniProtKB-KW"/>
</dbReference>
<dbReference type="InterPro" id="IPR011545">
    <property type="entry name" value="DEAD/DEAH_box_helicase_dom"/>
</dbReference>
<evidence type="ECO:0000256" key="4">
    <source>
        <dbReference type="ARBA" id="ARBA00022840"/>
    </source>
</evidence>
<dbReference type="InterPro" id="IPR001650">
    <property type="entry name" value="Helicase_C-like"/>
</dbReference>
<organism evidence="7 8">
    <name type="scientific">Capnocytophaga canimorsus</name>
    <dbReference type="NCBI Taxonomy" id="28188"/>
    <lineage>
        <taxon>Bacteria</taxon>
        <taxon>Pseudomonadati</taxon>
        <taxon>Bacteroidota</taxon>
        <taxon>Flavobacteriia</taxon>
        <taxon>Flavobacteriales</taxon>
        <taxon>Flavobacteriaceae</taxon>
        <taxon>Capnocytophaga</taxon>
    </lineage>
</organism>
<dbReference type="SMART" id="SM00487">
    <property type="entry name" value="DEXDc"/>
    <property type="match status" value="1"/>
</dbReference>
<dbReference type="InterPro" id="IPR050474">
    <property type="entry name" value="Hel308_SKI2-like"/>
</dbReference>
<name>A0AAD0EB33_9FLAO</name>
<dbReference type="RefSeq" id="WP_095920156.1">
    <property type="nucleotide sequence ID" value="NZ_CP022389.1"/>
</dbReference>
<evidence type="ECO:0000313" key="7">
    <source>
        <dbReference type="EMBL" id="ATA94719.1"/>
    </source>
</evidence>
<reference evidence="8" key="1">
    <citation type="submission" date="2017-06" db="EMBL/GenBank/DDBJ databases">
        <title>Capnocytophaga spp. assemblies.</title>
        <authorList>
            <person name="Gulvik C.A."/>
        </authorList>
    </citation>
    <scope>NUCLEOTIDE SEQUENCE [LARGE SCALE GENOMIC DNA]</scope>
    <source>
        <strain evidence="8">H3936</strain>
    </source>
</reference>
<sequence length="836" mass="97164">MVSVLANSENEKHLKKVQDFTILLFLNNQNNVEILKVVYILFSRIGNLAATKHLKNLKNTEEGGIFNEDFVLMQELLNKQIENSIVVNEQVYLLTDFQKKLFEKIKNEKYISISAPTSSGKSFVLKKFIEEELKISEKYCVFYIVPSRALINQVSEELRVDIPNVTIKNAFIENENNQENKLIYVITPERAVNVINSEKGLSLPNLIFIDEIQNVENEDGRGNLFEYVYEELSKNESTKIITAGPFISNSNEVFKELFDKSSDIVKTNLSPVFQLRTIIRLHYDSISLKLFINNKVTYELKNILTIDKIETIFNNNIGNGLSKIISALSKQNESNLVYASRGDYAEIWARKYSENITIENDLDNELVDLIKYVKTDIHPKYYLVSCLEKKIAFHSSNLSEFVRKEIETLFEQGIIKTLFCTSTLLEGVNLPADNLFIVKPEKNKEELSDFEFGNLIGRVGRIKHTLFGTIYCVSKNNNIEWAETYYKANYSKDVKTSSSRALPEINYEDILESSTNIESTKIKNIVISLRNKALRNDGSLEKFLDKHDIKEDSKEKIINKLEQSIKNVTIPYEIVKCNPTIDPLLQDELYKRVVENIENWVIHPNSNFNRVHKREMAENFEYKEKNFFWQLDSIIVELNKIFKITDELWKKDNLSISPTGICFNTMQWIQGNSIGKIISDRIKYFSEDERVHHSKRIDATNPEDINKIIKETNKIFLKVITFSFLKYLKLLVDILDNVLSDTQKEKYKLTLALPIQVELGTQEPIVISLISKGIPRTIALRIFEIFKRTNEYRNEIQIFDWLKSHNQINGLETIYNKFLIKNNYLNVNLESFRTLK</sequence>
<dbReference type="GO" id="GO:0016787">
    <property type="term" value="F:hydrolase activity"/>
    <property type="evidence" value="ECO:0007669"/>
    <property type="project" value="UniProtKB-KW"/>
</dbReference>
<dbReference type="GO" id="GO:0005524">
    <property type="term" value="F:ATP binding"/>
    <property type="evidence" value="ECO:0007669"/>
    <property type="project" value="UniProtKB-KW"/>
</dbReference>
<dbReference type="InterPro" id="IPR027417">
    <property type="entry name" value="P-loop_NTPase"/>
</dbReference>
<dbReference type="AlphaFoldDB" id="A0AAD0EB33"/>
<evidence type="ECO:0000259" key="5">
    <source>
        <dbReference type="PROSITE" id="PS51192"/>
    </source>
</evidence>
<dbReference type="SMART" id="SM00490">
    <property type="entry name" value="HELICc"/>
    <property type="match status" value="1"/>
</dbReference>
<proteinExistence type="predicted"/>
<feature type="domain" description="Helicase ATP-binding" evidence="5">
    <location>
        <begin position="102"/>
        <end position="263"/>
    </location>
</feature>
<dbReference type="PROSITE" id="PS51194">
    <property type="entry name" value="HELICASE_CTER"/>
    <property type="match status" value="1"/>
</dbReference>
<dbReference type="SUPFAM" id="SSF52540">
    <property type="entry name" value="P-loop containing nucleoside triphosphate hydrolases"/>
    <property type="match status" value="1"/>
</dbReference>
<evidence type="ECO:0000259" key="6">
    <source>
        <dbReference type="PROSITE" id="PS51194"/>
    </source>
</evidence>
<dbReference type="PANTHER" id="PTHR47961:SF6">
    <property type="entry name" value="DNA-DIRECTED DNA POLYMERASE"/>
    <property type="match status" value="1"/>
</dbReference>
<evidence type="ECO:0000256" key="3">
    <source>
        <dbReference type="ARBA" id="ARBA00022806"/>
    </source>
</evidence>
<keyword evidence="4" id="KW-0067">ATP-binding</keyword>
<evidence type="ECO:0008006" key="9">
    <source>
        <dbReference type="Google" id="ProtNLM"/>
    </source>
</evidence>
<dbReference type="GO" id="GO:0003676">
    <property type="term" value="F:nucleic acid binding"/>
    <property type="evidence" value="ECO:0007669"/>
    <property type="project" value="InterPro"/>
</dbReference>
<evidence type="ECO:0000256" key="1">
    <source>
        <dbReference type="ARBA" id="ARBA00022741"/>
    </source>
</evidence>
<accession>A0AAD0EB33</accession>
<evidence type="ECO:0000256" key="2">
    <source>
        <dbReference type="ARBA" id="ARBA00022801"/>
    </source>
</evidence>
<dbReference type="PANTHER" id="PTHR47961">
    <property type="entry name" value="DNA POLYMERASE THETA, PUTATIVE (AFU_ORTHOLOGUE AFUA_1G05260)-RELATED"/>
    <property type="match status" value="1"/>
</dbReference>
<evidence type="ECO:0000313" key="8">
    <source>
        <dbReference type="Proteomes" id="UP000243753"/>
    </source>
</evidence>
<dbReference type="EMBL" id="CP022389">
    <property type="protein sequence ID" value="ATA94719.1"/>
    <property type="molecule type" value="Genomic_DNA"/>
</dbReference>
<keyword evidence="2" id="KW-0378">Hydrolase</keyword>
<dbReference type="Pfam" id="PF00270">
    <property type="entry name" value="DEAD"/>
    <property type="match status" value="1"/>
</dbReference>
<keyword evidence="1" id="KW-0547">Nucleotide-binding</keyword>
<gene>
    <name evidence="7" type="ORF">CGC54_10440</name>
</gene>
<dbReference type="InterPro" id="IPR014001">
    <property type="entry name" value="Helicase_ATP-bd"/>
</dbReference>
<dbReference type="Proteomes" id="UP000243753">
    <property type="component" value="Chromosome"/>
</dbReference>
<protein>
    <recommendedName>
        <fullName evidence="9">DEAD/DEAH box helicase</fullName>
    </recommendedName>
</protein>
<keyword evidence="3" id="KW-0347">Helicase</keyword>
<dbReference type="Gene3D" id="3.40.50.300">
    <property type="entry name" value="P-loop containing nucleotide triphosphate hydrolases"/>
    <property type="match status" value="2"/>
</dbReference>